<protein>
    <submittedName>
        <fullName evidence="1">Cytochrome b6-f complex subunit</fullName>
    </submittedName>
</protein>
<sequence>MYYKLNSKILYYKYKSSKIVGYKSIYKKNKVVIIQFCDLTRIWILSNEIQYFIKNIKY</sequence>
<accession>A0A1C9CD29</accession>
<dbReference type="EMBL" id="KX284719">
    <property type="protein sequence ID" value="AOM66285.1"/>
    <property type="molecule type" value="Genomic_DNA"/>
</dbReference>
<evidence type="ECO:0000313" key="1">
    <source>
        <dbReference type="EMBL" id="AOM66285.1"/>
    </source>
</evidence>
<organism evidence="1">
    <name type="scientific">Ceramothamnion japonicum</name>
    <name type="common">Red alga</name>
    <name type="synonym">Ceramium japonicum</name>
    <dbReference type="NCBI Taxonomy" id="218448"/>
    <lineage>
        <taxon>Eukaryota</taxon>
        <taxon>Rhodophyta</taxon>
        <taxon>Florideophyceae</taxon>
        <taxon>Rhodymeniophycidae</taxon>
        <taxon>Ceramiales</taxon>
        <taxon>Ceramiaceae</taxon>
        <taxon>Ceramothamnion</taxon>
    </lineage>
</organism>
<keyword evidence="1" id="KW-0934">Plastid</keyword>
<dbReference type="GeneID" id="29073389"/>
<proteinExistence type="predicted"/>
<dbReference type="RefSeq" id="YP_009296942.1">
    <property type="nucleotide sequence ID" value="NC_031174.1"/>
</dbReference>
<dbReference type="AlphaFoldDB" id="A0A1C9CD29"/>
<gene>
    <name evidence="1" type="primary">petP</name>
    <name evidence="1" type="ORF">Ceram_009</name>
</gene>
<geneLocation type="plastid" evidence="1"/>
<reference evidence="1" key="1">
    <citation type="journal article" date="2016" name="BMC Biol.">
        <title>Parallel evolution of highly conserved plastid genome architecture in red seaweeds and seed plants.</title>
        <authorList>
            <person name="Lee J."/>
            <person name="Cho C.H."/>
            <person name="Park S.I."/>
            <person name="Choi J.W."/>
            <person name="Song H.S."/>
            <person name="West J.A."/>
            <person name="Bhattacharya D."/>
            <person name="Yoon H.S."/>
        </authorList>
    </citation>
    <scope>NUCLEOTIDE SEQUENCE</scope>
</reference>
<name>A0A1C9CD29_CERJP</name>